<proteinExistence type="predicted"/>
<dbReference type="Proteomes" id="UP000183832">
    <property type="component" value="Unassembled WGS sequence"/>
</dbReference>
<dbReference type="OrthoDB" id="3800936at2759"/>
<dbReference type="SMART" id="SM00360">
    <property type="entry name" value="RRM"/>
    <property type="match status" value="3"/>
</dbReference>
<keyword evidence="1 2" id="KW-0694">RNA-binding</keyword>
<dbReference type="InterPro" id="IPR012677">
    <property type="entry name" value="Nucleotide-bd_a/b_plait_sf"/>
</dbReference>
<feature type="domain" description="RRM" evidence="3">
    <location>
        <begin position="33"/>
        <end position="114"/>
    </location>
</feature>
<dbReference type="InterPro" id="IPR000504">
    <property type="entry name" value="RRM_dom"/>
</dbReference>
<dbReference type="Pfam" id="PF00076">
    <property type="entry name" value="RRM_1"/>
    <property type="match status" value="1"/>
</dbReference>
<accession>A0A1J1IJ17</accession>
<sequence length="595" mass="69803">MNVNRYLANIIQTNGCRMWRNPNANPNIPESSLELFIKNIPQNLFEADILPHFERFGPIYEFRLMIDYNNKNRGFGYLKYVWDKSALQVLDCMGYFFIRRERQLTKLEVEESQQRSHLLALNIPSYKSDTEIEESFKKLYANLESISVDRENPRNPRNEQSTCSAFLNFPNHQAALAVKRASGTGLTIMWNRNIKILWPSAEDCEKFKMKSKDVKHVLVHNVPFHLDADGFGSMISEFVRPEKIISIRTYRTHFLLEFSKSKAAFEICAKMHGKKIFNQNISTELITYEHFKSVPIFADFDFELRCMCFANYWDPPIFIYGLIIPDTNTQQVAVIIKNNCKNLHVTFLIEVKFENLIEIHSRVCEVILFFLLEWKQLPKFNTVIKCSDDWAVVVGFIKNMEFPSLQPSFLMHQEPTSIYLNDIFNLSRMCFHFITHANIDEVYLEYKACLRNFSREFLCGIYYGDFILGCVDPKYRKGKALKYLMNSRNMILAMCYCDTRSNVNYKHNPLLFNVDNIGETEHSTWNFKLKSEKVELLPLGYTQVQSVHDVERKCIEFNMIDEYKFRPVSDQSRLNLAVPQPFGVPQVPPQPLWNN</sequence>
<evidence type="ECO:0000256" key="2">
    <source>
        <dbReference type="PROSITE-ProRule" id="PRU00176"/>
    </source>
</evidence>
<evidence type="ECO:0000259" key="3">
    <source>
        <dbReference type="PROSITE" id="PS50102"/>
    </source>
</evidence>
<evidence type="ECO:0000256" key="1">
    <source>
        <dbReference type="ARBA" id="ARBA00022884"/>
    </source>
</evidence>
<dbReference type="SUPFAM" id="SSF54928">
    <property type="entry name" value="RNA-binding domain, RBD"/>
    <property type="match status" value="2"/>
</dbReference>
<evidence type="ECO:0000313" key="5">
    <source>
        <dbReference type="Proteomes" id="UP000183832"/>
    </source>
</evidence>
<gene>
    <name evidence="4" type="ORF">CLUMA_CG013493</name>
</gene>
<organism evidence="4 5">
    <name type="scientific">Clunio marinus</name>
    <dbReference type="NCBI Taxonomy" id="568069"/>
    <lineage>
        <taxon>Eukaryota</taxon>
        <taxon>Metazoa</taxon>
        <taxon>Ecdysozoa</taxon>
        <taxon>Arthropoda</taxon>
        <taxon>Hexapoda</taxon>
        <taxon>Insecta</taxon>
        <taxon>Pterygota</taxon>
        <taxon>Neoptera</taxon>
        <taxon>Endopterygota</taxon>
        <taxon>Diptera</taxon>
        <taxon>Nematocera</taxon>
        <taxon>Chironomoidea</taxon>
        <taxon>Chironomidae</taxon>
        <taxon>Clunio</taxon>
    </lineage>
</organism>
<name>A0A1J1IJ17_9DIPT</name>
<dbReference type="STRING" id="568069.A0A1J1IJ17"/>
<reference evidence="4 5" key="1">
    <citation type="submission" date="2015-04" db="EMBL/GenBank/DDBJ databases">
        <authorList>
            <person name="Syromyatnikov M.Y."/>
            <person name="Popov V.N."/>
        </authorList>
    </citation>
    <scope>NUCLEOTIDE SEQUENCE [LARGE SCALE GENOMIC DNA]</scope>
</reference>
<dbReference type="PROSITE" id="PS50102">
    <property type="entry name" value="RRM"/>
    <property type="match status" value="1"/>
</dbReference>
<keyword evidence="5" id="KW-1185">Reference proteome</keyword>
<dbReference type="Gene3D" id="3.30.70.330">
    <property type="match status" value="3"/>
</dbReference>
<evidence type="ECO:0000313" key="4">
    <source>
        <dbReference type="EMBL" id="CRL00219.1"/>
    </source>
</evidence>
<dbReference type="AlphaFoldDB" id="A0A1J1IJ17"/>
<dbReference type="PANTHER" id="PTHR21245">
    <property type="entry name" value="HETEROGENEOUS NUCLEAR RIBONUCLEOPROTEIN"/>
    <property type="match status" value="1"/>
</dbReference>
<dbReference type="EMBL" id="CVRI01000054">
    <property type="protein sequence ID" value="CRL00219.1"/>
    <property type="molecule type" value="Genomic_DNA"/>
</dbReference>
<protein>
    <submittedName>
        <fullName evidence="4">CLUMA_CG013493, isoform A</fullName>
    </submittedName>
</protein>
<dbReference type="GO" id="GO:0003723">
    <property type="term" value="F:RNA binding"/>
    <property type="evidence" value="ECO:0007669"/>
    <property type="project" value="UniProtKB-UniRule"/>
</dbReference>
<dbReference type="InterPro" id="IPR035979">
    <property type="entry name" value="RBD_domain_sf"/>
</dbReference>